<name>A0A6B0T7V4_9EURY</name>
<dbReference type="Proteomes" id="UP000466535">
    <property type="component" value="Unassembled WGS sequence"/>
</dbReference>
<dbReference type="AlphaFoldDB" id="A0A6B0T7V4"/>
<keyword evidence="2" id="KW-1185">Reference proteome</keyword>
<dbReference type="OrthoDB" id="109251at2157"/>
<reference evidence="1 2" key="1">
    <citation type="submission" date="2019-12" db="EMBL/GenBank/DDBJ databases">
        <title>Isolation and characterization of three novel carbon monoxide-oxidizing members of Halobacteria from salione crusts and soils.</title>
        <authorList>
            <person name="Myers M.R."/>
            <person name="King G.M."/>
        </authorList>
    </citation>
    <scope>NUCLEOTIDE SEQUENCE [LARGE SCALE GENOMIC DNA]</scope>
    <source>
        <strain evidence="1 2">WSH3</strain>
    </source>
</reference>
<protein>
    <recommendedName>
        <fullName evidence="3">RecA-superfamily ATPase implicated in signal transduction-like protein</fullName>
    </recommendedName>
</protein>
<comment type="caution">
    <text evidence="1">The sequence shown here is derived from an EMBL/GenBank/DDBJ whole genome shotgun (WGS) entry which is preliminary data.</text>
</comment>
<proteinExistence type="predicted"/>
<accession>A0A6B0T7V4</accession>
<sequence>MTADFTFPELPLEPVRAGSSVLVTGPGRAASKLARRLSIELDPGQNEGAVLISTNTTGRSLAAEAAASYPDLDLSRIGVVDATGRADVESDTAARIEAVSGTGDLTGMSIDFSILSSALNEDGIDRLRLCVDSLSLLLLYTELRTVVRFTHTLGGRVRATDGFGVFVLDPTMHSPQVEYTLKSICDGAIEIRVADGGYEIRTEGLPGQHEGWQSVDITSA</sequence>
<gene>
    <name evidence="1" type="ORF">GRX03_11815</name>
</gene>
<dbReference type="Pfam" id="PF24336">
    <property type="entry name" value="DUF7504"/>
    <property type="match status" value="1"/>
</dbReference>
<evidence type="ECO:0000313" key="1">
    <source>
        <dbReference type="EMBL" id="MXR52286.1"/>
    </source>
</evidence>
<organism evidence="1 2">
    <name type="scientific">Halovenus carboxidivorans</name>
    <dbReference type="NCBI Taxonomy" id="2692199"/>
    <lineage>
        <taxon>Archaea</taxon>
        <taxon>Methanobacteriati</taxon>
        <taxon>Methanobacteriota</taxon>
        <taxon>Stenosarchaea group</taxon>
        <taxon>Halobacteria</taxon>
        <taxon>Halobacteriales</taxon>
        <taxon>Haloarculaceae</taxon>
        <taxon>Halovenus</taxon>
    </lineage>
</organism>
<dbReference type="RefSeq" id="WP_159764409.1">
    <property type="nucleotide sequence ID" value="NZ_WUUT01000004.1"/>
</dbReference>
<dbReference type="InterPro" id="IPR027417">
    <property type="entry name" value="P-loop_NTPase"/>
</dbReference>
<evidence type="ECO:0008006" key="3">
    <source>
        <dbReference type="Google" id="ProtNLM"/>
    </source>
</evidence>
<dbReference type="InterPro" id="IPR055927">
    <property type="entry name" value="DUF7504"/>
</dbReference>
<dbReference type="Gene3D" id="3.40.50.300">
    <property type="entry name" value="P-loop containing nucleotide triphosphate hydrolases"/>
    <property type="match status" value="1"/>
</dbReference>
<dbReference type="EMBL" id="WUUT01000004">
    <property type="protein sequence ID" value="MXR52286.1"/>
    <property type="molecule type" value="Genomic_DNA"/>
</dbReference>
<evidence type="ECO:0000313" key="2">
    <source>
        <dbReference type="Proteomes" id="UP000466535"/>
    </source>
</evidence>